<evidence type="ECO:0000256" key="1">
    <source>
        <dbReference type="ARBA" id="ARBA00009405"/>
    </source>
</evidence>
<dbReference type="PANTHER" id="PTHR42738">
    <property type="entry name" value="HYDROXYMETHYLGLUTARYL-COA LYASE"/>
    <property type="match status" value="1"/>
</dbReference>
<proteinExistence type="inferred from homology"/>
<dbReference type="AlphaFoldDB" id="A0A7W6J7E9"/>
<dbReference type="GO" id="GO:0006552">
    <property type="term" value="P:L-leucine catabolic process"/>
    <property type="evidence" value="ECO:0007669"/>
    <property type="project" value="TreeGrafter"/>
</dbReference>
<dbReference type="PROSITE" id="PS50991">
    <property type="entry name" value="PYR_CT"/>
    <property type="match status" value="1"/>
</dbReference>
<dbReference type="GO" id="GO:0046951">
    <property type="term" value="P:ketone body biosynthetic process"/>
    <property type="evidence" value="ECO:0007669"/>
    <property type="project" value="TreeGrafter"/>
</dbReference>
<protein>
    <submittedName>
        <fullName evidence="5">Hydroxymethylglutaryl-CoA lyase</fullName>
        <ecNumber evidence="5">4.1.3.4</ecNumber>
    </submittedName>
</protein>
<comment type="similarity">
    <text evidence="1">Belongs to the HMG-CoA lyase family.</text>
</comment>
<sequence length="285" mass="30246">MGDFVLIHEMSPRDGLQNEKALIPTADKIRLVDLLSACGFPRIEVTSFVRADWVPQLADAAEVMAGISRRPGTEYTALAPNLRGFEAARQARADRVAIFAAASESFSRKNINCSIEESIERFRPVMEAARAAGIPVRGYVSCVTDCPYEGRVEPAAVARVAETLLGLGCHEVSLGDTLGRATPDRIGAMLDCVLERVPADRLAGHFHDTGGRALDNIAVALGKGLRVFDAAAGGLGGCPYAPGAAGNVATGPVVRFLEEAGYRTGIDLVALAEAEAFVRRLREVA</sequence>
<dbReference type="Pfam" id="PF00682">
    <property type="entry name" value="HMGL-like"/>
    <property type="match status" value="1"/>
</dbReference>
<reference evidence="5 6" key="1">
    <citation type="submission" date="2020-08" db="EMBL/GenBank/DDBJ databases">
        <title>Genomic Encyclopedia of Type Strains, Phase IV (KMG-IV): sequencing the most valuable type-strain genomes for metagenomic binning, comparative biology and taxonomic classification.</title>
        <authorList>
            <person name="Goeker M."/>
        </authorList>
    </citation>
    <scope>NUCLEOTIDE SEQUENCE [LARGE SCALE GENOMIC DNA]</scope>
    <source>
        <strain evidence="5 6">DSM 29853</strain>
    </source>
</reference>
<organism evidence="5 6">
    <name type="scientific">Gellertiella hungarica</name>
    <dbReference type="NCBI Taxonomy" id="1572859"/>
    <lineage>
        <taxon>Bacteria</taxon>
        <taxon>Pseudomonadati</taxon>
        <taxon>Pseudomonadota</taxon>
        <taxon>Alphaproteobacteria</taxon>
        <taxon>Hyphomicrobiales</taxon>
        <taxon>Rhizobiaceae</taxon>
        <taxon>Gellertiella</taxon>
    </lineage>
</organism>
<evidence type="ECO:0000259" key="4">
    <source>
        <dbReference type="PROSITE" id="PS50991"/>
    </source>
</evidence>
<keyword evidence="3 5" id="KW-0456">Lyase</keyword>
<dbReference type="Proteomes" id="UP000528286">
    <property type="component" value="Unassembled WGS sequence"/>
</dbReference>
<dbReference type="InterPro" id="IPR043594">
    <property type="entry name" value="HMGL"/>
</dbReference>
<dbReference type="GO" id="GO:0004419">
    <property type="term" value="F:hydroxymethylglutaryl-CoA lyase activity"/>
    <property type="evidence" value="ECO:0007669"/>
    <property type="project" value="UniProtKB-EC"/>
</dbReference>
<dbReference type="SUPFAM" id="SSF51569">
    <property type="entry name" value="Aldolase"/>
    <property type="match status" value="1"/>
</dbReference>
<evidence type="ECO:0000256" key="3">
    <source>
        <dbReference type="ARBA" id="ARBA00023239"/>
    </source>
</evidence>
<accession>A0A7W6J7E9</accession>
<evidence type="ECO:0000313" key="6">
    <source>
        <dbReference type="Proteomes" id="UP000528286"/>
    </source>
</evidence>
<gene>
    <name evidence="5" type="ORF">GGR23_003411</name>
</gene>
<keyword evidence="2" id="KW-0479">Metal-binding</keyword>
<dbReference type="NCBIfam" id="NF004283">
    <property type="entry name" value="PRK05692.1"/>
    <property type="match status" value="1"/>
</dbReference>
<feature type="domain" description="Pyruvate carboxyltransferase" evidence="4">
    <location>
        <begin position="5"/>
        <end position="272"/>
    </location>
</feature>
<comment type="caution">
    <text evidence="5">The sequence shown here is derived from an EMBL/GenBank/DDBJ whole genome shotgun (WGS) entry which is preliminary data.</text>
</comment>
<dbReference type="PANTHER" id="PTHR42738:SF7">
    <property type="entry name" value="HYDROXYMETHYLGLUTARYL-COA LYASE"/>
    <property type="match status" value="1"/>
</dbReference>
<keyword evidence="6" id="KW-1185">Reference proteome</keyword>
<dbReference type="InterPro" id="IPR013785">
    <property type="entry name" value="Aldolase_TIM"/>
</dbReference>
<evidence type="ECO:0000313" key="5">
    <source>
        <dbReference type="EMBL" id="MBB4066196.1"/>
    </source>
</evidence>
<dbReference type="FunFam" id="3.20.20.70:FF:000071">
    <property type="entry name" value="Hydroxymethylglutaryl-CoA lyase"/>
    <property type="match status" value="1"/>
</dbReference>
<name>A0A7W6J7E9_9HYPH</name>
<dbReference type="GO" id="GO:0046872">
    <property type="term" value="F:metal ion binding"/>
    <property type="evidence" value="ECO:0007669"/>
    <property type="project" value="UniProtKB-KW"/>
</dbReference>
<dbReference type="Gene3D" id="3.20.20.70">
    <property type="entry name" value="Aldolase class I"/>
    <property type="match status" value="1"/>
</dbReference>
<dbReference type="InterPro" id="IPR000891">
    <property type="entry name" value="PYR_CT"/>
</dbReference>
<dbReference type="RefSeq" id="WP_183367489.1">
    <property type="nucleotide sequence ID" value="NZ_JACIEZ010000008.1"/>
</dbReference>
<dbReference type="EC" id="4.1.3.4" evidence="5"/>
<dbReference type="CDD" id="cd07938">
    <property type="entry name" value="DRE_TIM_HMGL"/>
    <property type="match status" value="1"/>
</dbReference>
<dbReference type="EMBL" id="JACIEZ010000008">
    <property type="protein sequence ID" value="MBB4066196.1"/>
    <property type="molecule type" value="Genomic_DNA"/>
</dbReference>
<evidence type="ECO:0000256" key="2">
    <source>
        <dbReference type="ARBA" id="ARBA00022723"/>
    </source>
</evidence>